<dbReference type="PRINTS" id="PR00398">
    <property type="entry name" value="STRDHORMONER"/>
</dbReference>
<evidence type="ECO:0000259" key="13">
    <source>
        <dbReference type="PROSITE" id="PS51030"/>
    </source>
</evidence>
<protein>
    <recommendedName>
        <fullName evidence="17">Estrogen-related receptor delta</fullName>
    </recommendedName>
</protein>
<dbReference type="SUPFAM" id="SSF48508">
    <property type="entry name" value="Nuclear receptor ligand-binding domain"/>
    <property type="match status" value="1"/>
</dbReference>
<evidence type="ECO:0000256" key="2">
    <source>
        <dbReference type="ARBA" id="ARBA00022665"/>
    </source>
</evidence>
<dbReference type="STRING" id="37003.ENSKMAP00000001417"/>
<dbReference type="GO" id="GO:0003700">
    <property type="term" value="F:DNA-binding transcription factor activity"/>
    <property type="evidence" value="ECO:0007669"/>
    <property type="project" value="InterPro"/>
</dbReference>
<keyword evidence="6 12" id="KW-0805">Transcription regulation</keyword>
<dbReference type="Pfam" id="PF00104">
    <property type="entry name" value="Hormone_recep"/>
    <property type="match status" value="1"/>
</dbReference>
<keyword evidence="4 12" id="KW-0863">Zinc-finger</keyword>
<evidence type="ECO:0000256" key="7">
    <source>
        <dbReference type="ARBA" id="ARBA00023121"/>
    </source>
</evidence>
<feature type="domain" description="Nuclear receptor" evidence="13">
    <location>
        <begin position="88"/>
        <end position="164"/>
    </location>
</feature>
<keyword evidence="2" id="KW-0754">Steroid-binding</keyword>
<keyword evidence="8 12" id="KW-0238">DNA-binding</keyword>
<keyword evidence="7" id="KW-0446">Lipid-binding</keyword>
<keyword evidence="9 12" id="KW-0804">Transcription</keyword>
<reference evidence="15" key="1">
    <citation type="submission" date="2025-08" db="UniProtKB">
        <authorList>
            <consortium name="Ensembl"/>
        </authorList>
    </citation>
    <scope>IDENTIFICATION</scope>
</reference>
<keyword evidence="16" id="KW-1185">Reference proteome</keyword>
<evidence type="ECO:0000256" key="6">
    <source>
        <dbReference type="ARBA" id="ARBA00023015"/>
    </source>
</evidence>
<keyword evidence="3 12" id="KW-0479">Metal-binding</keyword>
<dbReference type="PROSITE" id="PS00031">
    <property type="entry name" value="NUCLEAR_REC_DBD_1"/>
    <property type="match status" value="1"/>
</dbReference>
<dbReference type="PANTHER" id="PTHR48092">
    <property type="entry name" value="KNIRPS-RELATED PROTEIN-RELATED"/>
    <property type="match status" value="1"/>
</dbReference>
<dbReference type="InterPro" id="IPR001628">
    <property type="entry name" value="Znf_hrmn_rcpt"/>
</dbReference>
<dbReference type="PROSITE" id="PS51030">
    <property type="entry name" value="NUCLEAR_REC_DBD_2"/>
    <property type="match status" value="1"/>
</dbReference>
<dbReference type="GO" id="GO:0005634">
    <property type="term" value="C:nucleus"/>
    <property type="evidence" value="ECO:0007669"/>
    <property type="project" value="UniProtKB-SubCell"/>
</dbReference>
<comment type="subcellular location">
    <subcellularLocation>
        <location evidence="12">Nucleus</location>
    </subcellularLocation>
</comment>
<sequence length="448" mass="48804">LFLLSLLDSFSSSSSPADEAHSPTSFFDSSPLSPSQAAFLLPSPASSCSSYGLLCGGPTPGSPAGSSSKVDSIPRGDYLGPLGSLGSKRLCLVCGDFASGFHYGVASCEACKAFFKRTIQGKNIEYSCPLRNQCEITKRRRKACQACRFQKCLQAGMMREGVRLDRVRGGRQKYKRCLETGGTFCTKMSFSSPGSRSELLLLGSPWFSLVLLGSEASGFLLLSVCLSGNTVISHLLLTEPAPLAANQDNSTSDSSLRTLLTLCDLLNRELLVLIGWAKQIPGFSELSLVDQMSLLQSGWMEALLVDVAWRSQATGEELMFAGNLPLDEAQCRAAGLADVYEAVRHLTVRYRAMKLSPDEVVTLKAMALANSDPVDCLDSLQRFQDGLHEALQEYESTRREQNRTGRLLMSLPLLRQTADRAVQALLRMHHQHGIPIHKLLLEMLNAKA</sequence>
<dbReference type="AlphaFoldDB" id="A0A3Q3EHD5"/>
<accession>A0A3Q3EHD5</accession>
<dbReference type="Proteomes" id="UP000264800">
    <property type="component" value="Unplaced"/>
</dbReference>
<comment type="similarity">
    <text evidence="1">Belongs to the nuclear hormone receptor family. NR3 subfamily.</text>
</comment>
<evidence type="ECO:0000256" key="11">
    <source>
        <dbReference type="ARBA" id="ARBA00023242"/>
    </source>
</evidence>
<dbReference type="SMART" id="SM00430">
    <property type="entry name" value="HOLI"/>
    <property type="match status" value="1"/>
</dbReference>
<evidence type="ECO:0000256" key="4">
    <source>
        <dbReference type="ARBA" id="ARBA00022771"/>
    </source>
</evidence>
<dbReference type="PRINTS" id="PR00047">
    <property type="entry name" value="STROIDFINGER"/>
</dbReference>
<dbReference type="CDD" id="cd07170">
    <property type="entry name" value="NR_DBD_ERR"/>
    <property type="match status" value="1"/>
</dbReference>
<dbReference type="Ensembl" id="ENSKMAT00000001457.1">
    <property type="protein sequence ID" value="ENSKMAP00000001417.1"/>
    <property type="gene ID" value="ENSKMAG00000000953.1"/>
</dbReference>
<evidence type="ECO:0000256" key="1">
    <source>
        <dbReference type="ARBA" id="ARBA00005413"/>
    </source>
</evidence>
<dbReference type="Gene3D" id="1.10.565.10">
    <property type="entry name" value="Retinoid X Receptor"/>
    <property type="match status" value="1"/>
</dbReference>
<dbReference type="InterPro" id="IPR013088">
    <property type="entry name" value="Znf_NHR/GATA"/>
</dbReference>
<dbReference type="GO" id="GO:0042562">
    <property type="term" value="F:hormone binding"/>
    <property type="evidence" value="ECO:0007669"/>
    <property type="project" value="UniProtKB-ARBA"/>
</dbReference>
<evidence type="ECO:0000256" key="10">
    <source>
        <dbReference type="ARBA" id="ARBA00023170"/>
    </source>
</evidence>
<keyword evidence="11 12" id="KW-0539">Nucleus</keyword>
<proteinExistence type="inferred from homology"/>
<feature type="domain" description="NR LBD" evidence="14">
    <location>
        <begin position="227"/>
        <end position="447"/>
    </location>
</feature>
<dbReference type="GO" id="GO:0043565">
    <property type="term" value="F:sequence-specific DNA binding"/>
    <property type="evidence" value="ECO:0007669"/>
    <property type="project" value="InterPro"/>
</dbReference>
<dbReference type="InterPro" id="IPR035500">
    <property type="entry name" value="NHR-like_dom_sf"/>
</dbReference>
<keyword evidence="10 12" id="KW-0675">Receptor</keyword>
<evidence type="ECO:0000256" key="3">
    <source>
        <dbReference type="ARBA" id="ARBA00022723"/>
    </source>
</evidence>
<evidence type="ECO:0000313" key="16">
    <source>
        <dbReference type="Proteomes" id="UP000264800"/>
    </source>
</evidence>
<reference evidence="15" key="2">
    <citation type="submission" date="2025-09" db="UniProtKB">
        <authorList>
            <consortium name="Ensembl"/>
        </authorList>
    </citation>
    <scope>IDENTIFICATION</scope>
</reference>
<dbReference type="FunFam" id="3.30.50.10:FF:000139">
    <property type="entry name" value="Estrogen receptor beta a variant b"/>
    <property type="match status" value="1"/>
</dbReference>
<dbReference type="OMA" id="RYRAMKM"/>
<dbReference type="InterPro" id="IPR050200">
    <property type="entry name" value="Nuclear_hormone_rcpt_NR3"/>
</dbReference>
<name>A0A3Q3EHD5_KRYMA</name>
<dbReference type="InterPro" id="IPR000536">
    <property type="entry name" value="Nucl_hrmn_rcpt_lig-bd"/>
</dbReference>
<evidence type="ECO:0000313" key="15">
    <source>
        <dbReference type="Ensembl" id="ENSKMAP00000001417.1"/>
    </source>
</evidence>
<evidence type="ECO:0000256" key="9">
    <source>
        <dbReference type="ARBA" id="ARBA00023163"/>
    </source>
</evidence>
<dbReference type="GO" id="GO:0033993">
    <property type="term" value="P:response to lipid"/>
    <property type="evidence" value="ECO:0007669"/>
    <property type="project" value="UniProtKB-ARBA"/>
</dbReference>
<dbReference type="PROSITE" id="PS51843">
    <property type="entry name" value="NR_LBD"/>
    <property type="match status" value="1"/>
</dbReference>
<dbReference type="SUPFAM" id="SSF57716">
    <property type="entry name" value="Glucocorticoid receptor-like (DNA-binding domain)"/>
    <property type="match status" value="1"/>
</dbReference>
<evidence type="ECO:0008006" key="17">
    <source>
        <dbReference type="Google" id="ProtNLM"/>
    </source>
</evidence>
<dbReference type="Gene3D" id="3.30.50.10">
    <property type="entry name" value="Erythroid Transcription Factor GATA-1, subunit A"/>
    <property type="match status" value="1"/>
</dbReference>
<organism evidence="15 16">
    <name type="scientific">Kryptolebias marmoratus</name>
    <name type="common">Mangrove killifish</name>
    <name type="synonym">Rivulus marmoratus</name>
    <dbReference type="NCBI Taxonomy" id="37003"/>
    <lineage>
        <taxon>Eukaryota</taxon>
        <taxon>Metazoa</taxon>
        <taxon>Chordata</taxon>
        <taxon>Craniata</taxon>
        <taxon>Vertebrata</taxon>
        <taxon>Euteleostomi</taxon>
        <taxon>Actinopterygii</taxon>
        <taxon>Neopterygii</taxon>
        <taxon>Teleostei</taxon>
        <taxon>Neoteleostei</taxon>
        <taxon>Acanthomorphata</taxon>
        <taxon>Ovalentaria</taxon>
        <taxon>Atherinomorphae</taxon>
        <taxon>Cyprinodontiformes</taxon>
        <taxon>Rivulidae</taxon>
        <taxon>Kryptolebias</taxon>
    </lineage>
</organism>
<evidence type="ECO:0000256" key="12">
    <source>
        <dbReference type="RuleBase" id="RU004334"/>
    </source>
</evidence>
<dbReference type="GO" id="GO:0005496">
    <property type="term" value="F:steroid binding"/>
    <property type="evidence" value="ECO:0007669"/>
    <property type="project" value="UniProtKB-KW"/>
</dbReference>
<keyword evidence="5 12" id="KW-0862">Zinc</keyword>
<dbReference type="InterPro" id="IPR001723">
    <property type="entry name" value="Nuclear_hrmn_rcpt"/>
</dbReference>
<dbReference type="Pfam" id="PF00105">
    <property type="entry name" value="zf-C4"/>
    <property type="match status" value="1"/>
</dbReference>
<dbReference type="GO" id="GO:0008270">
    <property type="term" value="F:zinc ion binding"/>
    <property type="evidence" value="ECO:0007669"/>
    <property type="project" value="UniProtKB-KW"/>
</dbReference>
<evidence type="ECO:0000256" key="5">
    <source>
        <dbReference type="ARBA" id="ARBA00022833"/>
    </source>
</evidence>
<evidence type="ECO:0000256" key="8">
    <source>
        <dbReference type="ARBA" id="ARBA00023125"/>
    </source>
</evidence>
<dbReference type="GeneTree" id="ENSGT00940000167036"/>
<evidence type="ECO:0000259" key="14">
    <source>
        <dbReference type="PROSITE" id="PS51843"/>
    </source>
</evidence>
<dbReference type="SMART" id="SM00399">
    <property type="entry name" value="ZnF_C4"/>
    <property type="match status" value="1"/>
</dbReference>